<dbReference type="EMBL" id="JANBUO010000412">
    <property type="protein sequence ID" value="KAJ2804336.1"/>
    <property type="molecule type" value="Genomic_DNA"/>
</dbReference>
<reference evidence="6" key="1">
    <citation type="submission" date="2022-07" db="EMBL/GenBank/DDBJ databases">
        <title>Phylogenomic reconstructions and comparative analyses of Kickxellomycotina fungi.</title>
        <authorList>
            <person name="Reynolds N.K."/>
            <person name="Stajich J.E."/>
            <person name="Barry K."/>
            <person name="Grigoriev I.V."/>
            <person name="Crous P."/>
            <person name="Smith M.E."/>
        </authorList>
    </citation>
    <scope>NUCLEOTIDE SEQUENCE</scope>
    <source>
        <strain evidence="6">NRRL 1565</strain>
    </source>
</reference>
<feature type="coiled-coil region" evidence="4">
    <location>
        <begin position="324"/>
        <end position="661"/>
    </location>
</feature>
<dbReference type="PANTHER" id="PTHR22988">
    <property type="entry name" value="MYOTONIC DYSTROPHY S/T KINASE-RELATED"/>
    <property type="match status" value="1"/>
</dbReference>
<evidence type="ECO:0000256" key="1">
    <source>
        <dbReference type="ARBA" id="ARBA00022553"/>
    </source>
</evidence>
<name>A0A9W8HVD0_9FUNG</name>
<dbReference type="AlphaFoldDB" id="A0A9W8HVD0"/>
<organism evidence="6 7">
    <name type="scientific">Coemansia guatemalensis</name>
    <dbReference type="NCBI Taxonomy" id="2761395"/>
    <lineage>
        <taxon>Eukaryota</taxon>
        <taxon>Fungi</taxon>
        <taxon>Fungi incertae sedis</taxon>
        <taxon>Zoopagomycota</taxon>
        <taxon>Kickxellomycotina</taxon>
        <taxon>Kickxellomycetes</taxon>
        <taxon>Kickxellales</taxon>
        <taxon>Kickxellaceae</taxon>
        <taxon>Coemansia</taxon>
    </lineage>
</organism>
<dbReference type="Proteomes" id="UP001140094">
    <property type="component" value="Unassembled WGS sequence"/>
</dbReference>
<evidence type="ECO:0008006" key="8">
    <source>
        <dbReference type="Google" id="ProtNLM"/>
    </source>
</evidence>
<evidence type="ECO:0000313" key="7">
    <source>
        <dbReference type="Proteomes" id="UP001140094"/>
    </source>
</evidence>
<accession>A0A9W8HVD0</accession>
<keyword evidence="4" id="KW-0175">Coiled coil</keyword>
<evidence type="ECO:0000256" key="4">
    <source>
        <dbReference type="SAM" id="Coils"/>
    </source>
</evidence>
<feature type="compositionally biased region" description="Basic residues" evidence="5">
    <location>
        <begin position="872"/>
        <end position="882"/>
    </location>
</feature>
<keyword evidence="7" id="KW-1185">Reference proteome</keyword>
<comment type="catalytic activity">
    <reaction evidence="2">
        <text>L-threonyl-[protein] + ATP = O-phospho-L-threonyl-[protein] + ADP + H(+)</text>
        <dbReference type="Rhea" id="RHEA:46608"/>
        <dbReference type="Rhea" id="RHEA-COMP:11060"/>
        <dbReference type="Rhea" id="RHEA-COMP:11605"/>
        <dbReference type="ChEBI" id="CHEBI:15378"/>
        <dbReference type="ChEBI" id="CHEBI:30013"/>
        <dbReference type="ChEBI" id="CHEBI:30616"/>
        <dbReference type="ChEBI" id="CHEBI:61977"/>
        <dbReference type="ChEBI" id="CHEBI:456216"/>
        <dbReference type="EC" id="2.7.11.1"/>
    </reaction>
</comment>
<evidence type="ECO:0000256" key="3">
    <source>
        <dbReference type="ARBA" id="ARBA00048679"/>
    </source>
</evidence>
<comment type="catalytic activity">
    <reaction evidence="3">
        <text>L-seryl-[protein] + ATP = O-phospho-L-seryl-[protein] + ADP + H(+)</text>
        <dbReference type="Rhea" id="RHEA:17989"/>
        <dbReference type="Rhea" id="RHEA-COMP:9863"/>
        <dbReference type="Rhea" id="RHEA-COMP:11604"/>
        <dbReference type="ChEBI" id="CHEBI:15378"/>
        <dbReference type="ChEBI" id="CHEBI:29999"/>
        <dbReference type="ChEBI" id="CHEBI:30616"/>
        <dbReference type="ChEBI" id="CHEBI:83421"/>
        <dbReference type="ChEBI" id="CHEBI:456216"/>
        <dbReference type="EC" id="2.7.11.1"/>
    </reaction>
</comment>
<dbReference type="OrthoDB" id="5583791at2759"/>
<keyword evidence="1" id="KW-0597">Phosphoprotein</keyword>
<feature type="region of interest" description="Disordered" evidence="5">
    <location>
        <begin position="717"/>
        <end position="942"/>
    </location>
</feature>
<dbReference type="GO" id="GO:0004674">
    <property type="term" value="F:protein serine/threonine kinase activity"/>
    <property type="evidence" value="ECO:0007669"/>
    <property type="project" value="UniProtKB-EC"/>
</dbReference>
<gene>
    <name evidence="6" type="ORF">H4R20_002549</name>
</gene>
<feature type="compositionally biased region" description="Low complexity" evidence="5">
    <location>
        <begin position="854"/>
        <end position="863"/>
    </location>
</feature>
<dbReference type="GO" id="GO:0031032">
    <property type="term" value="P:actomyosin structure organization"/>
    <property type="evidence" value="ECO:0007669"/>
    <property type="project" value="TreeGrafter"/>
</dbReference>
<dbReference type="InterPro" id="IPR050839">
    <property type="entry name" value="Rho-assoc_Ser/Thr_Kinase"/>
</dbReference>
<evidence type="ECO:0000313" key="6">
    <source>
        <dbReference type="EMBL" id="KAJ2804336.1"/>
    </source>
</evidence>
<proteinExistence type="predicted"/>
<feature type="compositionally biased region" description="Basic residues" evidence="5">
    <location>
        <begin position="794"/>
        <end position="803"/>
    </location>
</feature>
<dbReference type="PANTHER" id="PTHR22988:SF71">
    <property type="entry name" value="CITRON RHO-INTERACTING KINASE"/>
    <property type="match status" value="1"/>
</dbReference>
<dbReference type="GO" id="GO:0005737">
    <property type="term" value="C:cytoplasm"/>
    <property type="evidence" value="ECO:0007669"/>
    <property type="project" value="TreeGrafter"/>
</dbReference>
<dbReference type="GO" id="GO:0005856">
    <property type="term" value="C:cytoskeleton"/>
    <property type="evidence" value="ECO:0007669"/>
    <property type="project" value="TreeGrafter"/>
</dbReference>
<comment type="caution">
    <text evidence="6">The sequence shown here is derived from an EMBL/GenBank/DDBJ whole genome shotgun (WGS) entry which is preliminary data.</text>
</comment>
<sequence>MNASQLKLQNTEVFVGLVGNHSIAQPGDTSKYFSRIAEGQQTERIYVDGCTSDTANLFSVGNLQNYIKHAVEGGTSAVFLSGAGITRMGDYDRKQLMSEVCRGIGKSMAQFDPDISMTYAFVGLTDTKVVDFHRDRMVTLDKLKHGLSDLQHEVDDWEVTEDKILRGSTLPFVLSLHFESLRDGVPTNGHLCLVDLNIANWSPSEAPPAGPTGNGTGAVSHGMLQQSITSLSKLIHLMSNDAILTGVSIPANALIMLVGEFLYGESKTAFVVYLNTDEGAGNDLTPTLELIKSVRKLKSREIIKTVDRRVMFFYEKAKYYQGEKYRLQDELTDIQDEKEQAEKDLDEIQRDFGEEREALEKEVAHWQEKGKTLEDTIASLRSTNEGIEADARWENARLVTEKMAMKDELRRAEIEMAAAEDSKSQLLDLYESLQNSYDSLDSVYGELLAAYRMLKDRYGQLADERVELQHSAASLEQQVEQKTEQIEAQKAAIAEAAAAHAAKIEAMEAQLAQETEALELKLDKEKQRSRQQQAQITQLETANKAMVMSQSEEITGLQATIGELSSKLEEVERQAASEATTLSGSLRASEKQVKRLEAERASLQSKVDQLVADSEHQAEQAERQLQWDHERELLQRQIQRLQQTAENSQRREAELREESEQQWAAWEQEKNRNHQKYLRLRTKFRDAVEFAADAQLKFDSERANTDVTSFSIDTGSALAQPATTEPAHVDVEVPGSKPKPGTAKANGQKTQRRKAPARRAKDTATTAKTASFAEPTEGPAKSREDSGSPQPAPRGRRTQRRARPNYAESGDSSDGDTADAPPEQQVPPADAASGDMARASPAEDSTDSEISFNPAAIAAAEPPAIEPPAAAPKRRRGAVRAKKSTEELNAELRTQPARKRANSSMQDSADANTEPAEASPPKRRRGAPKPTTTAAKGRSRGSKAIAAVVASEPTQLVSEATAVESTGLGGAAALKKKRKLNLSRMRNLLGISSERPSAATAGPQAIKFNVPKIRSGSTHAAAADDTASADSD</sequence>
<feature type="compositionally biased region" description="Polar residues" evidence="5">
    <location>
        <begin position="902"/>
        <end position="911"/>
    </location>
</feature>
<feature type="compositionally biased region" description="Low complexity" evidence="5">
    <location>
        <begin position="1015"/>
        <end position="1032"/>
    </location>
</feature>
<evidence type="ECO:0000256" key="5">
    <source>
        <dbReference type="SAM" id="MobiDB-lite"/>
    </source>
</evidence>
<feature type="region of interest" description="Disordered" evidence="5">
    <location>
        <begin position="1010"/>
        <end position="1032"/>
    </location>
</feature>
<evidence type="ECO:0000256" key="2">
    <source>
        <dbReference type="ARBA" id="ARBA00047899"/>
    </source>
</evidence>
<protein>
    <recommendedName>
        <fullName evidence="8">Kinesin motor domain-containing protein</fullName>
    </recommendedName>
</protein>